<dbReference type="EMBL" id="SMKO01000006">
    <property type="protein sequence ID" value="TDD11735.1"/>
    <property type="molecule type" value="Genomic_DNA"/>
</dbReference>
<evidence type="ECO:0000313" key="1">
    <source>
        <dbReference type="EMBL" id="TDD11735.1"/>
    </source>
</evidence>
<comment type="caution">
    <text evidence="1">The sequence shown here is derived from an EMBL/GenBank/DDBJ whole genome shotgun (WGS) entry which is preliminary data.</text>
</comment>
<organism evidence="1 2">
    <name type="scientific">Nonomuraea deserti</name>
    <dbReference type="NCBI Taxonomy" id="1848322"/>
    <lineage>
        <taxon>Bacteria</taxon>
        <taxon>Bacillati</taxon>
        <taxon>Actinomycetota</taxon>
        <taxon>Actinomycetes</taxon>
        <taxon>Streptosporangiales</taxon>
        <taxon>Streptosporangiaceae</taxon>
        <taxon>Nonomuraea</taxon>
    </lineage>
</organism>
<dbReference type="RefSeq" id="WP_132592177.1">
    <property type="nucleotide sequence ID" value="NZ_SMKO01000006.1"/>
</dbReference>
<protein>
    <submittedName>
        <fullName evidence="1">Uncharacterized protein</fullName>
    </submittedName>
</protein>
<evidence type="ECO:0000313" key="2">
    <source>
        <dbReference type="Proteomes" id="UP000295258"/>
    </source>
</evidence>
<proteinExistence type="predicted"/>
<dbReference type="AlphaFoldDB" id="A0A4R4W950"/>
<dbReference type="Proteomes" id="UP000295258">
    <property type="component" value="Unassembled WGS sequence"/>
</dbReference>
<sequence>MTAWETRSRLPLFDSLDGRGMMGGAIEVQAGPTARLGIPGPAMTRLIDAAQSPMSPVSPPPSRG</sequence>
<gene>
    <name evidence="1" type="ORF">E1292_04250</name>
</gene>
<reference evidence="1 2" key="1">
    <citation type="submission" date="2019-03" db="EMBL/GenBank/DDBJ databases">
        <title>Draft genome sequences of novel Actinobacteria.</title>
        <authorList>
            <person name="Sahin N."/>
            <person name="Ay H."/>
            <person name="Saygin H."/>
        </authorList>
    </citation>
    <scope>NUCLEOTIDE SEQUENCE [LARGE SCALE GENOMIC DNA]</scope>
    <source>
        <strain evidence="1 2">KC310</strain>
    </source>
</reference>
<keyword evidence="2" id="KW-1185">Reference proteome</keyword>
<accession>A0A4R4W950</accession>
<name>A0A4R4W950_9ACTN</name>